<protein>
    <submittedName>
        <fullName evidence="1">Uncharacterized protein</fullName>
    </submittedName>
</protein>
<organism evidence="1 2">
    <name type="scientific">Nezara viridula</name>
    <name type="common">Southern green stink bug</name>
    <name type="synonym">Cimex viridulus</name>
    <dbReference type="NCBI Taxonomy" id="85310"/>
    <lineage>
        <taxon>Eukaryota</taxon>
        <taxon>Metazoa</taxon>
        <taxon>Ecdysozoa</taxon>
        <taxon>Arthropoda</taxon>
        <taxon>Hexapoda</taxon>
        <taxon>Insecta</taxon>
        <taxon>Pterygota</taxon>
        <taxon>Neoptera</taxon>
        <taxon>Paraneoptera</taxon>
        <taxon>Hemiptera</taxon>
        <taxon>Heteroptera</taxon>
        <taxon>Panheteroptera</taxon>
        <taxon>Pentatomomorpha</taxon>
        <taxon>Pentatomoidea</taxon>
        <taxon>Pentatomidae</taxon>
        <taxon>Pentatominae</taxon>
        <taxon>Nezara</taxon>
    </lineage>
</organism>
<evidence type="ECO:0000313" key="2">
    <source>
        <dbReference type="Proteomes" id="UP001152798"/>
    </source>
</evidence>
<dbReference type="OrthoDB" id="6625894at2759"/>
<dbReference type="AlphaFoldDB" id="A0A9P0E9T7"/>
<dbReference type="EMBL" id="OV725077">
    <property type="protein sequence ID" value="CAH1391167.1"/>
    <property type="molecule type" value="Genomic_DNA"/>
</dbReference>
<reference evidence="1" key="1">
    <citation type="submission" date="2022-01" db="EMBL/GenBank/DDBJ databases">
        <authorList>
            <person name="King R."/>
        </authorList>
    </citation>
    <scope>NUCLEOTIDE SEQUENCE</scope>
</reference>
<sequence>MDEVAADTRHILGVLNWITAARKPRNRDDWRKLLVEARARQGVVAPSEWKSKTVM</sequence>
<name>A0A9P0E9T7_NEZVI</name>
<evidence type="ECO:0000313" key="1">
    <source>
        <dbReference type="EMBL" id="CAH1391167.1"/>
    </source>
</evidence>
<accession>A0A9P0E9T7</accession>
<proteinExistence type="predicted"/>
<keyword evidence="2" id="KW-1185">Reference proteome</keyword>
<gene>
    <name evidence="1" type="ORF">NEZAVI_LOCUS2238</name>
</gene>
<dbReference type="Proteomes" id="UP001152798">
    <property type="component" value="Chromosome 1"/>
</dbReference>